<accession>A0A395JPK5</accession>
<dbReference type="EMBL" id="QNRT01000002">
    <property type="protein sequence ID" value="RBP51508.1"/>
    <property type="molecule type" value="Genomic_DNA"/>
</dbReference>
<organism evidence="2 3">
    <name type="scientific">Arenicella xantha</name>
    <dbReference type="NCBI Taxonomy" id="644221"/>
    <lineage>
        <taxon>Bacteria</taxon>
        <taxon>Pseudomonadati</taxon>
        <taxon>Pseudomonadota</taxon>
        <taxon>Gammaproteobacteria</taxon>
        <taxon>Arenicellales</taxon>
        <taxon>Arenicellaceae</taxon>
        <taxon>Arenicella</taxon>
    </lineage>
</organism>
<dbReference type="Pfam" id="PF00535">
    <property type="entry name" value="Glycos_transf_2"/>
    <property type="match status" value="1"/>
</dbReference>
<dbReference type="InterPro" id="IPR050834">
    <property type="entry name" value="Glycosyltransf_2"/>
</dbReference>
<dbReference type="Gene3D" id="3.90.550.10">
    <property type="entry name" value="Spore Coat Polysaccharide Biosynthesis Protein SpsA, Chain A"/>
    <property type="match status" value="1"/>
</dbReference>
<dbReference type="SUPFAM" id="SSF53448">
    <property type="entry name" value="Nucleotide-diphospho-sugar transferases"/>
    <property type="match status" value="1"/>
</dbReference>
<sequence length="312" mass="34986">MGLVSVIIPVYNQPTLIQACIESVVAQRYRKYELIVVDDGSTDQTHSVLTALAEEYSELRLFKQVHQGSAAARETGRLNARGEFIQYLNCFERIGPEKLSSQLAAFSLAPDVNIVCGVGSFSIDQVDTPWSNGAMVFLFPALLTTRCWRTGAPLYRREFIDQLGPWLDLKADETHEYEARMASAGAVVLLIEESTSSRVSEVAELSSTPLDTPILLAERCRAYARVFQLAQAYTKHEDTPNQISAEDWSNYSSTLFDFARHCALHGMTTEARAMLTLSIEANGRKSPKHRLFIKLVGWFGWRAAARLFQRRV</sequence>
<dbReference type="GO" id="GO:0016740">
    <property type="term" value="F:transferase activity"/>
    <property type="evidence" value="ECO:0007669"/>
    <property type="project" value="UniProtKB-KW"/>
</dbReference>
<protein>
    <submittedName>
        <fullName evidence="2">Glycosyl transferase family 2</fullName>
    </submittedName>
</protein>
<dbReference type="AlphaFoldDB" id="A0A395JPK5"/>
<dbReference type="Proteomes" id="UP000253083">
    <property type="component" value="Unassembled WGS sequence"/>
</dbReference>
<dbReference type="InParanoid" id="A0A395JPK5"/>
<gene>
    <name evidence="2" type="ORF">DFR28_102938</name>
</gene>
<dbReference type="InterPro" id="IPR001173">
    <property type="entry name" value="Glyco_trans_2-like"/>
</dbReference>
<name>A0A395JPK5_9GAMM</name>
<feature type="domain" description="Glycosyltransferase 2-like" evidence="1">
    <location>
        <begin position="5"/>
        <end position="134"/>
    </location>
</feature>
<evidence type="ECO:0000313" key="3">
    <source>
        <dbReference type="Proteomes" id="UP000253083"/>
    </source>
</evidence>
<comment type="caution">
    <text evidence="2">The sequence shown here is derived from an EMBL/GenBank/DDBJ whole genome shotgun (WGS) entry which is preliminary data.</text>
</comment>
<evidence type="ECO:0000259" key="1">
    <source>
        <dbReference type="Pfam" id="PF00535"/>
    </source>
</evidence>
<dbReference type="PANTHER" id="PTHR43685:SF2">
    <property type="entry name" value="GLYCOSYLTRANSFERASE 2-LIKE DOMAIN-CONTAINING PROTEIN"/>
    <property type="match status" value="1"/>
</dbReference>
<keyword evidence="2" id="KW-0808">Transferase</keyword>
<dbReference type="InterPro" id="IPR029044">
    <property type="entry name" value="Nucleotide-diphossugar_trans"/>
</dbReference>
<dbReference type="CDD" id="cd00761">
    <property type="entry name" value="Glyco_tranf_GTA_type"/>
    <property type="match status" value="1"/>
</dbReference>
<reference evidence="2 3" key="1">
    <citation type="submission" date="2018-06" db="EMBL/GenBank/DDBJ databases">
        <title>Genomic Encyclopedia of Type Strains, Phase IV (KMG-IV): sequencing the most valuable type-strain genomes for metagenomic binning, comparative biology and taxonomic classification.</title>
        <authorList>
            <person name="Goeker M."/>
        </authorList>
    </citation>
    <scope>NUCLEOTIDE SEQUENCE [LARGE SCALE GENOMIC DNA]</scope>
    <source>
        <strain evidence="2 3">DSM 24032</strain>
    </source>
</reference>
<dbReference type="PANTHER" id="PTHR43685">
    <property type="entry name" value="GLYCOSYLTRANSFERASE"/>
    <property type="match status" value="1"/>
</dbReference>
<keyword evidence="3" id="KW-1185">Reference proteome</keyword>
<evidence type="ECO:0000313" key="2">
    <source>
        <dbReference type="EMBL" id="RBP51508.1"/>
    </source>
</evidence>
<proteinExistence type="predicted"/>